<gene>
    <name evidence="19" type="primary">cyoA</name>
    <name evidence="19" type="ORF">EKH79_02485</name>
</gene>
<keyword evidence="13" id="KW-0449">Lipoprotein</keyword>
<dbReference type="InterPro" id="IPR006333">
    <property type="entry name" value="Cyt_o_ubiquinol_oxidase_su2"/>
</dbReference>
<evidence type="ECO:0000256" key="13">
    <source>
        <dbReference type="ARBA" id="ARBA00023288"/>
    </source>
</evidence>
<evidence type="ECO:0000259" key="18">
    <source>
        <dbReference type="PROSITE" id="PS50999"/>
    </source>
</evidence>
<dbReference type="AlphaFoldDB" id="A0A3S0RVV3"/>
<keyword evidence="11 14" id="KW-0472">Membrane</keyword>
<evidence type="ECO:0000256" key="3">
    <source>
        <dbReference type="ARBA" id="ARBA00022448"/>
    </source>
</evidence>
<dbReference type="PROSITE" id="PS50999">
    <property type="entry name" value="COX2_TM"/>
    <property type="match status" value="1"/>
</dbReference>
<evidence type="ECO:0000256" key="12">
    <source>
        <dbReference type="ARBA" id="ARBA00023139"/>
    </source>
</evidence>
<evidence type="ECO:0000256" key="8">
    <source>
        <dbReference type="ARBA" id="ARBA00022982"/>
    </source>
</evidence>
<keyword evidence="9 16" id="KW-1133">Transmembrane helix</keyword>
<evidence type="ECO:0000256" key="16">
    <source>
        <dbReference type="SAM" id="Phobius"/>
    </source>
</evidence>
<feature type="domain" description="Cytochrome oxidase subunit II copper A binding" evidence="17">
    <location>
        <begin position="146"/>
        <end position="258"/>
    </location>
</feature>
<dbReference type="InterPro" id="IPR036257">
    <property type="entry name" value="Cyt_c_oxidase_su2_TM_sf"/>
</dbReference>
<feature type="transmembrane region" description="Helical" evidence="16">
    <location>
        <begin position="109"/>
        <end position="130"/>
    </location>
</feature>
<dbReference type="GO" id="GO:0016682">
    <property type="term" value="F:oxidoreductase activity, acting on diphenols and related substances as donors, oxygen as acceptor"/>
    <property type="evidence" value="ECO:0007669"/>
    <property type="project" value="InterPro"/>
</dbReference>
<dbReference type="SUPFAM" id="SSF49503">
    <property type="entry name" value="Cupredoxins"/>
    <property type="match status" value="1"/>
</dbReference>
<dbReference type="PANTHER" id="PTHR22888">
    <property type="entry name" value="CYTOCHROME C OXIDASE, SUBUNIT II"/>
    <property type="match status" value="1"/>
</dbReference>
<dbReference type="InterPro" id="IPR008972">
    <property type="entry name" value="Cupredoxin"/>
</dbReference>
<evidence type="ECO:0000256" key="6">
    <source>
        <dbReference type="ARBA" id="ARBA00022692"/>
    </source>
</evidence>
<comment type="subcellular location">
    <subcellularLocation>
        <location evidence="1">Cell membrane</location>
        <topology evidence="1">Multi-pass membrane protein</topology>
    </subcellularLocation>
</comment>
<keyword evidence="10 14" id="KW-0560">Oxidoreductase</keyword>
<dbReference type="PANTHER" id="PTHR22888:SF18">
    <property type="entry name" value="CYTOCHROME BO(3) UBIQUINOL OXIDASE SUBUNIT 2"/>
    <property type="match status" value="1"/>
</dbReference>
<evidence type="ECO:0000256" key="10">
    <source>
        <dbReference type="ARBA" id="ARBA00023002"/>
    </source>
</evidence>
<dbReference type="Gene3D" id="1.10.287.90">
    <property type="match status" value="1"/>
</dbReference>
<evidence type="ECO:0000256" key="4">
    <source>
        <dbReference type="ARBA" id="ARBA00022475"/>
    </source>
</evidence>
<dbReference type="Pfam" id="PF00116">
    <property type="entry name" value="COX2"/>
    <property type="match status" value="1"/>
</dbReference>
<feature type="domain" description="Cytochrome oxidase subunit II transmembrane region profile" evidence="18">
    <location>
        <begin position="43"/>
        <end position="140"/>
    </location>
</feature>
<protein>
    <recommendedName>
        <fullName evidence="14">Ubiquinol oxidase subunit 2</fullName>
    </recommendedName>
</protein>
<dbReference type="NCBIfam" id="TIGR01433">
    <property type="entry name" value="CyoA"/>
    <property type="match status" value="1"/>
</dbReference>
<name>A0A3S0RVV3_9GAMM</name>
<evidence type="ECO:0000256" key="1">
    <source>
        <dbReference type="ARBA" id="ARBA00004651"/>
    </source>
</evidence>
<comment type="similarity">
    <text evidence="2 14">Belongs to the cytochrome c oxidase subunit 2 family.</text>
</comment>
<feature type="region of interest" description="Disordered" evidence="15">
    <location>
        <begin position="308"/>
        <end position="332"/>
    </location>
</feature>
<evidence type="ECO:0000256" key="2">
    <source>
        <dbReference type="ARBA" id="ARBA00007866"/>
    </source>
</evidence>
<dbReference type="SUPFAM" id="SSF81464">
    <property type="entry name" value="Cytochrome c oxidase subunit II-like, transmembrane region"/>
    <property type="match status" value="1"/>
</dbReference>
<keyword evidence="6 16" id="KW-0812">Transmembrane</keyword>
<dbReference type="GO" id="GO:0009486">
    <property type="term" value="F:cytochrome bo3 ubiquinol oxidase activity"/>
    <property type="evidence" value="ECO:0007669"/>
    <property type="project" value="InterPro"/>
</dbReference>
<dbReference type="Pfam" id="PF06481">
    <property type="entry name" value="COX_ARM"/>
    <property type="match status" value="1"/>
</dbReference>
<evidence type="ECO:0000256" key="5">
    <source>
        <dbReference type="ARBA" id="ARBA00022660"/>
    </source>
</evidence>
<dbReference type="InterPro" id="IPR010514">
    <property type="entry name" value="COX_ARM"/>
</dbReference>
<evidence type="ECO:0000256" key="9">
    <source>
        <dbReference type="ARBA" id="ARBA00022989"/>
    </source>
</evidence>
<feature type="compositionally biased region" description="Low complexity" evidence="15">
    <location>
        <begin position="313"/>
        <end position="324"/>
    </location>
</feature>
<dbReference type="CDD" id="cd04212">
    <property type="entry name" value="CuRO_UO_II"/>
    <property type="match status" value="1"/>
</dbReference>
<keyword evidence="3 14" id="KW-0813">Transport</keyword>
<evidence type="ECO:0000259" key="17">
    <source>
        <dbReference type="PROSITE" id="PS50857"/>
    </source>
</evidence>
<evidence type="ECO:0000313" key="20">
    <source>
        <dbReference type="Proteomes" id="UP000267077"/>
    </source>
</evidence>
<evidence type="ECO:0000256" key="7">
    <source>
        <dbReference type="ARBA" id="ARBA00022729"/>
    </source>
</evidence>
<organism evidence="19 20">
    <name type="scientific">Dyella dinghuensis</name>
    <dbReference type="NCBI Taxonomy" id="1920169"/>
    <lineage>
        <taxon>Bacteria</taxon>
        <taxon>Pseudomonadati</taxon>
        <taxon>Pseudomonadota</taxon>
        <taxon>Gammaproteobacteria</taxon>
        <taxon>Lysobacterales</taxon>
        <taxon>Rhodanobacteraceae</taxon>
        <taxon>Dyella</taxon>
    </lineage>
</organism>
<dbReference type="EMBL" id="RYZR01000002">
    <property type="protein sequence ID" value="RUL66704.1"/>
    <property type="molecule type" value="Genomic_DNA"/>
</dbReference>
<dbReference type="Proteomes" id="UP000267077">
    <property type="component" value="Unassembled WGS sequence"/>
</dbReference>
<keyword evidence="4 14" id="KW-1003">Cell membrane</keyword>
<feature type="transmembrane region" description="Helical" evidence="16">
    <location>
        <begin position="65"/>
        <end position="89"/>
    </location>
</feature>
<dbReference type="GO" id="GO:0005886">
    <property type="term" value="C:plasma membrane"/>
    <property type="evidence" value="ECO:0007669"/>
    <property type="project" value="UniProtKB-SubCell"/>
</dbReference>
<keyword evidence="5 14" id="KW-0679">Respiratory chain</keyword>
<evidence type="ECO:0000313" key="19">
    <source>
        <dbReference type="EMBL" id="RUL66704.1"/>
    </source>
</evidence>
<accession>A0A3S0RVV3</accession>
<dbReference type="Gene3D" id="2.60.40.420">
    <property type="entry name" value="Cupredoxins - blue copper proteins"/>
    <property type="match status" value="1"/>
</dbReference>
<evidence type="ECO:0000256" key="14">
    <source>
        <dbReference type="PIRNR" id="PIRNR000292"/>
    </source>
</evidence>
<dbReference type="InterPro" id="IPR002429">
    <property type="entry name" value="CcO_II-like_C"/>
</dbReference>
<dbReference type="GO" id="GO:0005507">
    <property type="term" value="F:copper ion binding"/>
    <property type="evidence" value="ECO:0007669"/>
    <property type="project" value="InterPro"/>
</dbReference>
<keyword evidence="8 14" id="KW-0249">Electron transport</keyword>
<dbReference type="InterPro" id="IPR034227">
    <property type="entry name" value="CuRO_UO_II"/>
</dbReference>
<dbReference type="OrthoDB" id="9783445at2"/>
<dbReference type="InterPro" id="IPR045187">
    <property type="entry name" value="CcO_II"/>
</dbReference>
<keyword evidence="12" id="KW-0564">Palmitate</keyword>
<evidence type="ECO:0000256" key="11">
    <source>
        <dbReference type="ARBA" id="ARBA00023136"/>
    </source>
</evidence>
<dbReference type="PIRSF" id="PIRSF000292">
    <property type="entry name" value="Ubi_od_II"/>
    <property type="match status" value="1"/>
</dbReference>
<dbReference type="PROSITE" id="PS50857">
    <property type="entry name" value="COX2_CUA"/>
    <property type="match status" value="1"/>
</dbReference>
<dbReference type="GO" id="GO:0004129">
    <property type="term" value="F:cytochrome-c oxidase activity"/>
    <property type="evidence" value="ECO:0007669"/>
    <property type="project" value="UniProtKB-UniRule"/>
</dbReference>
<keyword evidence="7" id="KW-0732">Signal</keyword>
<evidence type="ECO:0000256" key="15">
    <source>
        <dbReference type="SAM" id="MobiDB-lite"/>
    </source>
</evidence>
<dbReference type="InterPro" id="IPR011759">
    <property type="entry name" value="Cyt_c_oxidase_su2_TM_dom"/>
</dbReference>
<keyword evidence="20" id="KW-1185">Reference proteome</keyword>
<sequence>MLRRDILCRSSPRHSPSVCRVESYVNKRSLCALRWSCASVAVFLGGCNMDVLSPKGDIGIQEKSLILIAMGLMLVVVIPVIAMTLYFAWRYRASNTKATYAPKWSHSTAIEAVVWTIPCIIIAILATITWRTSHTLDPYKPLQSNVKPITIQAVALDWKWLFIYPDYGVASVNEVAFPAGTPVHFEITSDSVMNAFFIPQLGSQIYAMAGMNTDLNLMANESGKFEGLSSNYSGEGFSDMHFMAVATSQQGFTDWVNKAKASASPLDAQTYHALAQPSEKQPVSYYTSVKPDLYNDIIKQYMGDMNMGRIGEPSPSQASAVPSPNDHAKASE</sequence>
<proteinExistence type="inferred from homology"/>
<dbReference type="GO" id="GO:0042773">
    <property type="term" value="P:ATP synthesis coupled electron transport"/>
    <property type="evidence" value="ECO:0007669"/>
    <property type="project" value="TreeGrafter"/>
</dbReference>
<reference evidence="19 20" key="1">
    <citation type="submission" date="2018-12" db="EMBL/GenBank/DDBJ databases">
        <title>Dyella dinghuensis sp. nov. DHOA06 and Dyella choica sp. nov. 4M-K27, isolated from forest soil.</title>
        <authorList>
            <person name="Qiu L.-H."/>
            <person name="Gao Z.-H."/>
        </authorList>
    </citation>
    <scope>NUCLEOTIDE SEQUENCE [LARGE SCALE GENOMIC DNA]</scope>
    <source>
        <strain evidence="19 20">DHOA06</strain>
    </source>
</reference>
<comment type="caution">
    <text evidence="19">The sequence shown here is derived from an EMBL/GenBank/DDBJ whole genome shotgun (WGS) entry which is preliminary data.</text>
</comment>